<keyword evidence="8" id="KW-1133">Transmembrane helix</keyword>
<dbReference type="NCBIfam" id="TIGR04056">
    <property type="entry name" value="OMP_RagA_SusC"/>
    <property type="match status" value="1"/>
</dbReference>
<dbReference type="Pfam" id="PF13715">
    <property type="entry name" value="CarbopepD_reg_2"/>
    <property type="match status" value="1"/>
</dbReference>
<dbReference type="OrthoDB" id="9768177at2"/>
<evidence type="ECO:0000256" key="3">
    <source>
        <dbReference type="ARBA" id="ARBA00022452"/>
    </source>
</evidence>
<dbReference type="GO" id="GO:0009279">
    <property type="term" value="C:cell outer membrane"/>
    <property type="evidence" value="ECO:0007669"/>
    <property type="project" value="UniProtKB-SubCell"/>
</dbReference>
<feature type="domain" description="TonB-dependent receptor plug" evidence="9">
    <location>
        <begin position="275"/>
        <end position="379"/>
    </location>
</feature>
<gene>
    <name evidence="10" type="ORF">GJJ30_16395</name>
</gene>
<evidence type="ECO:0000256" key="4">
    <source>
        <dbReference type="ARBA" id="ARBA00022692"/>
    </source>
</evidence>
<accession>A0A7K0EM02</accession>
<dbReference type="Proteomes" id="UP000441754">
    <property type="component" value="Unassembled WGS sequence"/>
</dbReference>
<comment type="similarity">
    <text evidence="7">Belongs to the TonB-dependent receptor family.</text>
</comment>
<dbReference type="Pfam" id="PF07715">
    <property type="entry name" value="Plug"/>
    <property type="match status" value="1"/>
</dbReference>
<dbReference type="Gene3D" id="2.40.170.20">
    <property type="entry name" value="TonB-dependent receptor, beta-barrel domain"/>
    <property type="match status" value="1"/>
</dbReference>
<evidence type="ECO:0000256" key="2">
    <source>
        <dbReference type="ARBA" id="ARBA00022448"/>
    </source>
</evidence>
<dbReference type="EMBL" id="WJXZ01000009">
    <property type="protein sequence ID" value="MRS62880.1"/>
    <property type="molecule type" value="Genomic_DNA"/>
</dbReference>
<evidence type="ECO:0000256" key="6">
    <source>
        <dbReference type="ARBA" id="ARBA00023237"/>
    </source>
</evidence>
<evidence type="ECO:0000313" key="10">
    <source>
        <dbReference type="EMBL" id="MRS62880.1"/>
    </source>
</evidence>
<comment type="subcellular location">
    <subcellularLocation>
        <location evidence="1 7">Cell outer membrane</location>
        <topology evidence="1 7">Multi-pass membrane protein</topology>
    </subcellularLocation>
</comment>
<evidence type="ECO:0000259" key="9">
    <source>
        <dbReference type="Pfam" id="PF07715"/>
    </source>
</evidence>
<dbReference type="Gene3D" id="2.170.130.10">
    <property type="entry name" value="TonB-dependent receptor, plug domain"/>
    <property type="match status" value="1"/>
</dbReference>
<reference evidence="10 11" key="1">
    <citation type="journal article" date="2018" name="Antonie Van Leeuwenhoek">
        <title>Larkinella terrae sp. nov., isolated from soil on Jeju Island, South Korea.</title>
        <authorList>
            <person name="Ten L.N."/>
            <person name="Jeon J."/>
            <person name="Park S.J."/>
            <person name="Park S."/>
            <person name="Lee S.Y."/>
            <person name="Kim M.K."/>
            <person name="Jung H.Y."/>
        </authorList>
    </citation>
    <scope>NUCLEOTIDE SEQUENCE [LARGE SCALE GENOMIC DNA]</scope>
    <source>
        <strain evidence="10 11">KCTC 52001</strain>
    </source>
</reference>
<dbReference type="InterPro" id="IPR023996">
    <property type="entry name" value="TonB-dep_OMP_SusC/RagA"/>
</dbReference>
<dbReference type="NCBIfam" id="TIGR04057">
    <property type="entry name" value="SusC_RagA_signa"/>
    <property type="match status" value="1"/>
</dbReference>
<evidence type="ECO:0000256" key="1">
    <source>
        <dbReference type="ARBA" id="ARBA00004571"/>
    </source>
</evidence>
<sequence>MRQHLLPNLTSTAPVADRNCLVLIRTKPVKSMSKSFTKKEVFALMKITLTQLILVGVIVGNAVAYPVVAQELLKERVNLSLKNSNLRLFLRSLEQQVDVVFSYQKGVIELDEKLNLTIQGETVDNVLKQVLIPRRIHYRVINSNQIILTRIGDLKSEQGKVESINPLEFPDHEKGVDRVVTGRVTDEKGESLPGVSILVKGSQQGTTTDSEGKFRQSVVDGNAVLVFSYVGYVSQEITVGNQTAINLTLKEDAKSLDEVVVTSFGIEREKKALFYATQEVKGAQLTSVGNPNVLNSLQGKVAGVSVRLNSGMPGKAPQITIRGNRSITGNNQPLYVIDGLPVAGGVRVNDLNPNDIESMNILKGPAASALYGLRASNGVVVIKTKSGGRSGKPTISFDSHFNVDEVARLPKMQDVYSQGLNGKFDLNQIWTWGAKISDIGTYTNEFGEQEVARAYDNDRDFYQRGHTVSNNLSLADGGEYGHFLIGAGQTSQTGIVEGSGLKRYNIKFNGEMTKIKNVTVGLSLNYSDLTVDDYPELGGNDNYFRGLTDVPPSYNLKGKRYASPANPFQQVYYRAGQNNPYWVVNHNSRQNKTNRTFGNLLLRYDIRPELSVTYRVGIDYFNNKEVDFQELGTATRGRTLPPSGGSLTINNSSQNQINSNLFVTYDKNIGEKLNLNAIVGNELYDINSSNDRTAGSDFVTGGWANLNNATNVVGSNSISRQRVVGFYGNLSLGWNKILFLNASGRNDVASNMPTGNRSFFYPSIGGSFILSDALSFQKRTVSLIKLRASYAEVGQVGPVYVNNAGFVKGSPGGFVFPFNGLTGLTQSSTRIDPNLRPENTKTIELGADLKFFNDRISLEYTYFNSKSDGQIYSVPVPLSTGASAEIRNAGSMLSKGHEVVLGITPVTTAAFTWDLGINFTSFDNTVQSLAEGVNRIVLSDPIVAEAGYAYPSIYGRSYLRDPASGQLVINNDTKSSTYGFPLTDNNLKVIGSTVPDFELNISNSLRYKNLSLSAQLDWRQGGVFWNHGLAEANWRGLSVGTLDREQDVVLEGVQGRWNGTQLVVEGPNTIKIKKEYPYYSQLWTNYESQLSDASFVRLRELTLNYAVPVSKLGLKWAKSLSVYLSARNVFLISDAFSDPEVNYSEGGNNIAGYGRSGITPQTRSFGGGLKISL</sequence>
<comment type="caution">
    <text evidence="10">The sequence shown here is derived from an EMBL/GenBank/DDBJ whole genome shotgun (WGS) entry which is preliminary data.</text>
</comment>
<keyword evidence="4 7" id="KW-0812">Transmembrane</keyword>
<evidence type="ECO:0000313" key="11">
    <source>
        <dbReference type="Proteomes" id="UP000441754"/>
    </source>
</evidence>
<evidence type="ECO:0000256" key="8">
    <source>
        <dbReference type="SAM" id="Phobius"/>
    </source>
</evidence>
<dbReference type="InterPro" id="IPR039426">
    <property type="entry name" value="TonB-dep_rcpt-like"/>
</dbReference>
<keyword evidence="3 7" id="KW-1134">Transmembrane beta strand</keyword>
<dbReference type="SUPFAM" id="SSF49464">
    <property type="entry name" value="Carboxypeptidase regulatory domain-like"/>
    <property type="match status" value="1"/>
</dbReference>
<keyword evidence="2 7" id="KW-0813">Transport</keyword>
<dbReference type="InterPro" id="IPR012910">
    <property type="entry name" value="Plug_dom"/>
</dbReference>
<keyword evidence="11" id="KW-1185">Reference proteome</keyword>
<dbReference type="InterPro" id="IPR036942">
    <property type="entry name" value="Beta-barrel_TonB_sf"/>
</dbReference>
<evidence type="ECO:0000256" key="7">
    <source>
        <dbReference type="PROSITE-ProRule" id="PRU01360"/>
    </source>
</evidence>
<proteinExistence type="inferred from homology"/>
<protein>
    <submittedName>
        <fullName evidence="10">SusC/RagA family TonB-linked outer membrane protein</fullName>
    </submittedName>
</protein>
<keyword evidence="6 7" id="KW-0998">Cell outer membrane</keyword>
<dbReference type="PROSITE" id="PS52016">
    <property type="entry name" value="TONB_DEPENDENT_REC_3"/>
    <property type="match status" value="1"/>
</dbReference>
<dbReference type="AlphaFoldDB" id="A0A7K0EM02"/>
<keyword evidence="5 7" id="KW-0472">Membrane</keyword>
<dbReference type="Gene3D" id="2.60.40.1120">
    <property type="entry name" value="Carboxypeptidase-like, regulatory domain"/>
    <property type="match status" value="1"/>
</dbReference>
<dbReference type="InterPro" id="IPR037066">
    <property type="entry name" value="Plug_dom_sf"/>
</dbReference>
<dbReference type="InterPro" id="IPR023997">
    <property type="entry name" value="TonB-dep_OMP_SusC/RagA_CS"/>
</dbReference>
<feature type="transmembrane region" description="Helical" evidence="8">
    <location>
        <begin position="41"/>
        <end position="68"/>
    </location>
</feature>
<organism evidence="10 11">
    <name type="scientific">Larkinella terrae</name>
    <dbReference type="NCBI Taxonomy" id="2025311"/>
    <lineage>
        <taxon>Bacteria</taxon>
        <taxon>Pseudomonadati</taxon>
        <taxon>Bacteroidota</taxon>
        <taxon>Cytophagia</taxon>
        <taxon>Cytophagales</taxon>
        <taxon>Spirosomataceae</taxon>
        <taxon>Larkinella</taxon>
    </lineage>
</organism>
<name>A0A7K0EM02_9BACT</name>
<dbReference type="SUPFAM" id="SSF56935">
    <property type="entry name" value="Porins"/>
    <property type="match status" value="1"/>
</dbReference>
<evidence type="ECO:0000256" key="5">
    <source>
        <dbReference type="ARBA" id="ARBA00023136"/>
    </source>
</evidence>
<dbReference type="InterPro" id="IPR008969">
    <property type="entry name" value="CarboxyPept-like_regulatory"/>
</dbReference>